<keyword evidence="2" id="KW-1185">Reference proteome</keyword>
<dbReference type="AlphaFoldDB" id="A0A7X1MAA3"/>
<dbReference type="EMBL" id="JACMSF010000018">
    <property type="protein sequence ID" value="MBC2903533.1"/>
    <property type="molecule type" value="Genomic_DNA"/>
</dbReference>
<accession>A0A7X1MAA3</accession>
<name>A0A7X1MAA3_9ACTN</name>
<dbReference type="Proteomes" id="UP000584670">
    <property type="component" value="Unassembled WGS sequence"/>
</dbReference>
<gene>
    <name evidence="1" type="ORF">H4N64_18290</name>
</gene>
<protein>
    <submittedName>
        <fullName evidence="1">Uncharacterized protein</fullName>
    </submittedName>
</protein>
<comment type="caution">
    <text evidence="1">The sequence shown here is derived from an EMBL/GenBank/DDBJ whole genome shotgun (WGS) entry which is preliminary data.</text>
</comment>
<proteinExistence type="predicted"/>
<sequence>MTLWQPGMRITDVRLNDYTPVPLTSTPTAAAGFSLTSFSGRKSGGTTEWAVVLSYSGATITASSTGNIGDTLCCTLPSDCWPGAETYEIYEVAGVTAGSVRLMTNGQCLLTTLYPTSSIGANTVKFGSSFQTG</sequence>
<evidence type="ECO:0000313" key="1">
    <source>
        <dbReference type="EMBL" id="MBC2903533.1"/>
    </source>
</evidence>
<dbReference type="RefSeq" id="WP_186283421.1">
    <property type="nucleotide sequence ID" value="NZ_JACMSF010000018.1"/>
</dbReference>
<reference evidence="1 2" key="1">
    <citation type="submission" date="2020-08" db="EMBL/GenBank/DDBJ databases">
        <title>Streptomyces sp. PSKA01 genome sequencing and assembly.</title>
        <authorList>
            <person name="Mandal S."/>
            <person name="Maiti P.K."/>
            <person name="Das P."/>
        </authorList>
    </citation>
    <scope>NUCLEOTIDE SEQUENCE [LARGE SCALE GENOMIC DNA]</scope>
    <source>
        <strain evidence="1 2">PSKA01</strain>
    </source>
</reference>
<evidence type="ECO:0000313" key="2">
    <source>
        <dbReference type="Proteomes" id="UP000584670"/>
    </source>
</evidence>
<organism evidence="1 2">
    <name type="scientific">Streptomyces cupreus</name>
    <dbReference type="NCBI Taxonomy" id="2759956"/>
    <lineage>
        <taxon>Bacteria</taxon>
        <taxon>Bacillati</taxon>
        <taxon>Actinomycetota</taxon>
        <taxon>Actinomycetes</taxon>
        <taxon>Kitasatosporales</taxon>
        <taxon>Streptomycetaceae</taxon>
        <taxon>Streptomyces</taxon>
    </lineage>
</organism>